<dbReference type="Pfam" id="PF00501">
    <property type="entry name" value="AMP-binding"/>
    <property type="match status" value="1"/>
</dbReference>
<dbReference type="PANTHER" id="PTHR43201">
    <property type="entry name" value="ACYL-COA SYNTHETASE"/>
    <property type="match status" value="1"/>
</dbReference>
<comment type="similarity">
    <text evidence="1">Belongs to the ATP-dependent AMP-binding enzyme family.</text>
</comment>
<dbReference type="InterPro" id="IPR025110">
    <property type="entry name" value="AMP-bd_C"/>
</dbReference>
<dbReference type="STRING" id="645991.Sgly_1129"/>
<dbReference type="HOGENOM" id="CLU_000022_59_0_9"/>
<sequence length="507" mass="55603">MNLMSMFERQVLERPDKTALIFGEEHYTYARLNAGINRCASALRALGVTRQKRVAITARNSDLYLQALLGCLKLGAIPCVLNCRLSQKELGRVVRGEDMHLILFDANANPPAAPGSLSVSLDDAQDGPSLRSLMAEQAADFPLAEAAPGDIALELFTTGTTGLPKGVLHTHGGLLYYTLSLAYNAAWTASEIYQTASPLFHISGFSAVICLLTGGTLILKDHFDLHDFLRTASLYRATRLSLQPVLISRVLESGALNDYDLSAVRKIVYGGAPMPPAVIDEALKCFSCEFEQIYGTSEICSLTILPWKWHFPSPQDPQGQRRYSVGLPNAGMEVRIIRSDGTRCAPGKLGEIIVRTPAVMKGYSNNESATRSALRDGWYYTGDIGYLDHFGFLYVVDRKYDLIISGGENICPKEVESCIGGLTGRISQVAVLGMCDPVWNEVPVAFVVRAKGSDITAEEILRYCRANIAAYKVPKKIVFMEKLPYYPSGKVVKHELKKYLNGSSNQS</sequence>
<organism evidence="5 6">
    <name type="scientific">Syntrophobotulus glycolicus (strain DSM 8271 / FlGlyR)</name>
    <dbReference type="NCBI Taxonomy" id="645991"/>
    <lineage>
        <taxon>Bacteria</taxon>
        <taxon>Bacillati</taxon>
        <taxon>Bacillota</taxon>
        <taxon>Clostridia</taxon>
        <taxon>Eubacteriales</taxon>
        <taxon>Desulfitobacteriaceae</taxon>
        <taxon>Syntrophobotulus</taxon>
    </lineage>
</organism>
<accession>F0SU71</accession>
<feature type="domain" description="AMP-binding enzyme C-terminal" evidence="4">
    <location>
        <begin position="414"/>
        <end position="490"/>
    </location>
</feature>
<keyword evidence="6" id="KW-1185">Reference proteome</keyword>
<dbReference type="EC" id="6.2.1.26" evidence="5"/>
<evidence type="ECO:0000313" key="5">
    <source>
        <dbReference type="EMBL" id="ADY55454.1"/>
    </source>
</evidence>
<dbReference type="Gene3D" id="3.30.300.30">
    <property type="match status" value="1"/>
</dbReference>
<keyword evidence="2 5" id="KW-0436">Ligase</keyword>
<dbReference type="InterPro" id="IPR042099">
    <property type="entry name" value="ANL_N_sf"/>
</dbReference>
<dbReference type="EMBL" id="CP002547">
    <property type="protein sequence ID" value="ADY55454.1"/>
    <property type="molecule type" value="Genomic_DNA"/>
</dbReference>
<proteinExistence type="inferred from homology"/>
<evidence type="ECO:0000256" key="1">
    <source>
        <dbReference type="ARBA" id="ARBA00006432"/>
    </source>
</evidence>
<name>F0SU71_SYNGF</name>
<dbReference type="AlphaFoldDB" id="F0SU71"/>
<evidence type="ECO:0000259" key="3">
    <source>
        <dbReference type="Pfam" id="PF00501"/>
    </source>
</evidence>
<evidence type="ECO:0000256" key="2">
    <source>
        <dbReference type="ARBA" id="ARBA00022598"/>
    </source>
</evidence>
<dbReference type="eggNOG" id="COG0318">
    <property type="taxonomic scope" value="Bacteria"/>
</dbReference>
<evidence type="ECO:0000313" key="6">
    <source>
        <dbReference type="Proteomes" id="UP000007488"/>
    </source>
</evidence>
<dbReference type="GO" id="GO:0031956">
    <property type="term" value="F:medium-chain fatty acid-CoA ligase activity"/>
    <property type="evidence" value="ECO:0007669"/>
    <property type="project" value="TreeGrafter"/>
</dbReference>
<protein>
    <submittedName>
        <fullName evidence="5">O-succinylbenzoate--CoA ligase</fullName>
        <ecNumber evidence="5">6.2.1.26</ecNumber>
    </submittedName>
</protein>
<dbReference type="InterPro" id="IPR000873">
    <property type="entry name" value="AMP-dep_synth/lig_dom"/>
</dbReference>
<dbReference type="GO" id="GO:0008756">
    <property type="term" value="F:o-succinylbenzoate-CoA ligase activity"/>
    <property type="evidence" value="ECO:0007669"/>
    <property type="project" value="UniProtKB-EC"/>
</dbReference>
<dbReference type="Proteomes" id="UP000007488">
    <property type="component" value="Chromosome"/>
</dbReference>
<dbReference type="InterPro" id="IPR045851">
    <property type="entry name" value="AMP-bd_C_sf"/>
</dbReference>
<dbReference type="GO" id="GO:0006631">
    <property type="term" value="P:fatty acid metabolic process"/>
    <property type="evidence" value="ECO:0007669"/>
    <property type="project" value="TreeGrafter"/>
</dbReference>
<dbReference type="PANTHER" id="PTHR43201:SF5">
    <property type="entry name" value="MEDIUM-CHAIN ACYL-COA LIGASE ACSF2, MITOCHONDRIAL"/>
    <property type="match status" value="1"/>
</dbReference>
<reference evidence="6" key="2">
    <citation type="submission" date="2011-02" db="EMBL/GenBank/DDBJ databases">
        <title>The complete genome of Syntrophobotulus glycolicus DSM 8271.</title>
        <authorList>
            <person name="Lucas S."/>
            <person name="Copeland A."/>
            <person name="Lapidus A."/>
            <person name="Bruce D."/>
            <person name="Goodwin L."/>
            <person name="Pitluck S."/>
            <person name="Kyrpides N."/>
            <person name="Mavromatis K."/>
            <person name="Pagani I."/>
            <person name="Ivanova N."/>
            <person name="Mikhailova N."/>
            <person name="Chertkov O."/>
            <person name="Held B."/>
            <person name="Detter J.C."/>
            <person name="Tapia R."/>
            <person name="Han C."/>
            <person name="Land M."/>
            <person name="Hauser L."/>
            <person name="Markowitz V."/>
            <person name="Cheng J.-F."/>
            <person name="Hugenholtz P."/>
            <person name="Woyke T."/>
            <person name="Wu D."/>
            <person name="Spring S."/>
            <person name="Schroeder M."/>
            <person name="Brambilla E."/>
            <person name="Klenk H.-P."/>
            <person name="Eisen J.A."/>
        </authorList>
    </citation>
    <scope>NUCLEOTIDE SEQUENCE [LARGE SCALE GENOMIC DNA]</scope>
    <source>
        <strain evidence="6">DSM 8271 / FlGlyR</strain>
    </source>
</reference>
<dbReference type="KEGG" id="sgy:Sgly_1129"/>
<dbReference type="SUPFAM" id="SSF56801">
    <property type="entry name" value="Acetyl-CoA synthetase-like"/>
    <property type="match status" value="1"/>
</dbReference>
<feature type="domain" description="AMP-dependent synthetase/ligase" evidence="3">
    <location>
        <begin position="7"/>
        <end position="363"/>
    </location>
</feature>
<dbReference type="Pfam" id="PF13193">
    <property type="entry name" value="AMP-binding_C"/>
    <property type="match status" value="1"/>
</dbReference>
<gene>
    <name evidence="5" type="ordered locus">Sgly_1129</name>
</gene>
<evidence type="ECO:0000259" key="4">
    <source>
        <dbReference type="Pfam" id="PF13193"/>
    </source>
</evidence>
<dbReference type="Gene3D" id="3.40.50.12780">
    <property type="entry name" value="N-terminal domain of ligase-like"/>
    <property type="match status" value="1"/>
</dbReference>
<dbReference type="RefSeq" id="WP_013624324.1">
    <property type="nucleotide sequence ID" value="NC_015172.1"/>
</dbReference>
<reference evidence="5 6" key="1">
    <citation type="journal article" date="2011" name="Stand. Genomic Sci.">
        <title>Complete genome sequence of Syntrophobotulus glycolicus type strain (FlGlyR).</title>
        <authorList>
            <person name="Han C."/>
            <person name="Mwirichia R."/>
            <person name="Chertkov O."/>
            <person name="Held B."/>
            <person name="Lapidus A."/>
            <person name="Nolan M."/>
            <person name="Lucas S."/>
            <person name="Hammon N."/>
            <person name="Deshpande S."/>
            <person name="Cheng J.F."/>
            <person name="Tapia R."/>
            <person name="Goodwin L."/>
            <person name="Pitluck S."/>
            <person name="Huntemann M."/>
            <person name="Liolios K."/>
            <person name="Ivanova N."/>
            <person name="Pagani I."/>
            <person name="Mavromatis K."/>
            <person name="Ovchinikova G."/>
            <person name="Pati A."/>
            <person name="Chen A."/>
            <person name="Palaniappan K."/>
            <person name="Land M."/>
            <person name="Hauser L."/>
            <person name="Brambilla E.M."/>
            <person name="Rohde M."/>
            <person name="Spring S."/>
            <person name="Sikorski J."/>
            <person name="Goker M."/>
            <person name="Woyke T."/>
            <person name="Bristow J."/>
            <person name="Eisen J.A."/>
            <person name="Markowitz V."/>
            <person name="Hugenholtz P."/>
            <person name="Kyrpides N.C."/>
            <person name="Klenk H.P."/>
            <person name="Detter J.C."/>
        </authorList>
    </citation>
    <scope>NUCLEOTIDE SEQUENCE [LARGE SCALE GENOMIC DNA]</scope>
    <source>
        <strain evidence="6">DSM 8271 / FlGlyR</strain>
    </source>
</reference>